<evidence type="ECO:0000256" key="6">
    <source>
        <dbReference type="ARBA" id="ARBA00023273"/>
    </source>
</evidence>
<comment type="subcellular location">
    <subcellularLocation>
        <location evidence="1">Cell projection</location>
        <location evidence="1">Cilium</location>
    </subcellularLocation>
    <subcellularLocation>
        <location evidence="2">Cytoplasm</location>
        <location evidence="2">Cytoskeleton</location>
    </subcellularLocation>
</comment>
<dbReference type="Proteomes" id="UP001230188">
    <property type="component" value="Unassembled WGS sequence"/>
</dbReference>
<reference evidence="11" key="1">
    <citation type="submission" date="2023-01" db="EMBL/GenBank/DDBJ databases">
        <title>Metagenome sequencing of chrysophaentin producing Chrysophaeum taylorii.</title>
        <authorList>
            <person name="Davison J."/>
            <person name="Bewley C."/>
        </authorList>
    </citation>
    <scope>NUCLEOTIDE SEQUENCE</scope>
    <source>
        <strain evidence="11">NIES-1699</strain>
    </source>
</reference>
<protein>
    <recommendedName>
        <fullName evidence="13">Bardet-Biedl syndrome 2 protein homolog</fullName>
    </recommendedName>
</protein>
<evidence type="ECO:0000256" key="2">
    <source>
        <dbReference type="ARBA" id="ARBA00004245"/>
    </source>
</evidence>
<evidence type="ECO:0000256" key="5">
    <source>
        <dbReference type="ARBA" id="ARBA00023212"/>
    </source>
</evidence>
<evidence type="ECO:0000256" key="3">
    <source>
        <dbReference type="ARBA" id="ARBA00022490"/>
    </source>
</evidence>
<evidence type="ECO:0000256" key="1">
    <source>
        <dbReference type="ARBA" id="ARBA00004138"/>
    </source>
</evidence>
<accession>A0AAD7UN09</accession>
<dbReference type="GO" id="GO:0036064">
    <property type="term" value="C:ciliary basal body"/>
    <property type="evidence" value="ECO:0007669"/>
    <property type="project" value="TreeGrafter"/>
</dbReference>
<dbReference type="InterPro" id="IPR029430">
    <property type="entry name" value="BBS2_N"/>
</dbReference>
<dbReference type="InterPro" id="IPR016616">
    <property type="entry name" value="Bardet-Biedl_syndrome_2_prot"/>
</dbReference>
<comment type="caution">
    <text evidence="11">The sequence shown here is derived from an EMBL/GenBank/DDBJ whole genome shotgun (WGS) entry which is preliminary data.</text>
</comment>
<name>A0AAD7UN09_9STRA</name>
<dbReference type="Pfam" id="PF14783">
    <property type="entry name" value="BBS2_Mid"/>
    <property type="match status" value="1"/>
</dbReference>
<keyword evidence="4" id="KW-0969">Cilium</keyword>
<dbReference type="InterPro" id="IPR029429">
    <property type="entry name" value="BBS2_Mid"/>
</dbReference>
<evidence type="ECO:0000259" key="9">
    <source>
        <dbReference type="Pfam" id="PF14783"/>
    </source>
</evidence>
<dbReference type="InterPro" id="IPR011047">
    <property type="entry name" value="Quinoprotein_ADH-like_sf"/>
</dbReference>
<dbReference type="EMBL" id="JAQMWT010000029">
    <property type="protein sequence ID" value="KAJ8613369.1"/>
    <property type="molecule type" value="Genomic_DNA"/>
</dbReference>
<dbReference type="SUPFAM" id="SSF50998">
    <property type="entry name" value="Quinoprotein alcohol dehydrogenase-like"/>
    <property type="match status" value="1"/>
</dbReference>
<dbReference type="Pfam" id="PF14782">
    <property type="entry name" value="BBS2_GAE"/>
    <property type="match status" value="1"/>
</dbReference>
<dbReference type="InterPro" id="IPR015943">
    <property type="entry name" value="WD40/YVTN_repeat-like_dom_sf"/>
</dbReference>
<dbReference type="GO" id="GO:0031514">
    <property type="term" value="C:motile cilium"/>
    <property type="evidence" value="ECO:0007669"/>
    <property type="project" value="TreeGrafter"/>
</dbReference>
<dbReference type="Pfam" id="PF23353">
    <property type="entry name" value="BBS2_hp"/>
    <property type="match status" value="1"/>
</dbReference>
<evidence type="ECO:0008006" key="13">
    <source>
        <dbReference type="Google" id="ProtNLM"/>
    </source>
</evidence>
<keyword evidence="5" id="KW-0206">Cytoskeleton</keyword>
<keyword evidence="12" id="KW-1185">Reference proteome</keyword>
<feature type="domain" description="BBS2 GAE" evidence="8">
    <location>
        <begin position="319"/>
        <end position="399"/>
    </location>
</feature>
<feature type="domain" description="Ciliary BBSome complex subunit 2 N-terminal" evidence="7">
    <location>
        <begin position="39"/>
        <end position="90"/>
    </location>
</feature>
<dbReference type="InterPro" id="IPR055380">
    <property type="entry name" value="BBS2_hp_dom"/>
</dbReference>
<evidence type="ECO:0000313" key="12">
    <source>
        <dbReference type="Proteomes" id="UP001230188"/>
    </source>
</evidence>
<keyword evidence="3" id="KW-0963">Cytoplasm</keyword>
<dbReference type="Gene3D" id="2.130.10.10">
    <property type="entry name" value="YVTN repeat-like/Quinoprotein amine dehydrogenase"/>
    <property type="match status" value="1"/>
</dbReference>
<dbReference type="PANTHER" id="PTHR32465:SF0">
    <property type="entry name" value="BARDET-BIEDL SYNDROME 2 PROTEIN"/>
    <property type="match status" value="1"/>
</dbReference>
<dbReference type="PANTHER" id="PTHR32465">
    <property type="entry name" value="BARDET-BIEDL SYNDROME 2 PROTEIN"/>
    <property type="match status" value="1"/>
</dbReference>
<dbReference type="Pfam" id="PF14781">
    <property type="entry name" value="BBS2_N"/>
    <property type="match status" value="1"/>
</dbReference>
<dbReference type="InterPro" id="IPR029333">
    <property type="entry name" value="BBS2_GAE_dom"/>
</dbReference>
<proteinExistence type="predicted"/>
<dbReference type="AlphaFoldDB" id="A0AAD7UN09"/>
<evidence type="ECO:0000313" key="11">
    <source>
        <dbReference type="EMBL" id="KAJ8613369.1"/>
    </source>
</evidence>
<dbReference type="GO" id="GO:1905515">
    <property type="term" value="P:non-motile cilium assembly"/>
    <property type="evidence" value="ECO:0007669"/>
    <property type="project" value="InterPro"/>
</dbReference>
<sequence length="635" mass="68331">MQEAYRLRLEVEISPRVASVFEGSLAIGRGRQVVLKEECLNFKNTVTAVATFGSNLLVVGLPAAVTAFEVAKNAEIFYNEVADGVNCIAISSSLVLVGGNCSVVGFSPRNGGAEVLWTVAGDNVRALAAFGERILVGSDDYDIKLLDGEEPVVEVTEADRVTALAALSEDRFAFGLANGTLGVYHRHKRVWRVKSKHELVAVQVVEQAVVSGWANGAVTSRNAETGASLFRATYGSVAAILLGDLRGGDGPPQVIVCSRDGEVRGLVPGAAPPPEEEESARLEHHLRARKKALTAALRLAGGDDRSAIPADTRVTVDVQGLDFVFRVAKHAVILSLVVVDSETGESVAAAYPSNAGPELRVAFPREKKAATLKIQAHVAARASSDAVHVFDLDYELPKFCAFVVSEDAPKPTSFVDVALDVSLQRLREWVDRSFIAGELPGTYASGDEVLSIRAEERDDNRTTDVRIWGTLATVSEVVQDLATYLNLQHLETTKAEFPVEVACLEELLERVAARNAIRLKLTADMAGETRRLKTLVVKLEDARLLADMTLVRRHLAELFGVNAQLVAEYAKRATNHEALVTALQDVNKMIQRAANLRVGAAKARCVADCRKAIKANATHALAAIVCVGTSQYKSQ</sequence>
<keyword evidence="6" id="KW-0966">Cell projection</keyword>
<feature type="domain" description="Ciliary BBSome complex subunit 2 middle region" evidence="9">
    <location>
        <begin position="133"/>
        <end position="220"/>
    </location>
</feature>
<evidence type="ECO:0000259" key="8">
    <source>
        <dbReference type="Pfam" id="PF14782"/>
    </source>
</evidence>
<feature type="domain" description="BBS2 hairpin" evidence="10">
    <location>
        <begin position="498"/>
        <end position="595"/>
    </location>
</feature>
<organism evidence="11 12">
    <name type="scientific">Chrysophaeum taylorii</name>
    <dbReference type="NCBI Taxonomy" id="2483200"/>
    <lineage>
        <taxon>Eukaryota</taxon>
        <taxon>Sar</taxon>
        <taxon>Stramenopiles</taxon>
        <taxon>Ochrophyta</taxon>
        <taxon>Pelagophyceae</taxon>
        <taxon>Pelagomonadales</taxon>
        <taxon>Pelagomonadaceae</taxon>
        <taxon>Chrysophaeum</taxon>
    </lineage>
</organism>
<dbReference type="GO" id="GO:0034464">
    <property type="term" value="C:BBSome"/>
    <property type="evidence" value="ECO:0007669"/>
    <property type="project" value="InterPro"/>
</dbReference>
<evidence type="ECO:0000259" key="10">
    <source>
        <dbReference type="Pfam" id="PF23353"/>
    </source>
</evidence>
<dbReference type="GO" id="GO:0016020">
    <property type="term" value="C:membrane"/>
    <property type="evidence" value="ECO:0007669"/>
    <property type="project" value="TreeGrafter"/>
</dbReference>
<evidence type="ECO:0000259" key="7">
    <source>
        <dbReference type="Pfam" id="PF14781"/>
    </source>
</evidence>
<evidence type="ECO:0000256" key="4">
    <source>
        <dbReference type="ARBA" id="ARBA00023069"/>
    </source>
</evidence>
<gene>
    <name evidence="11" type="ORF">CTAYLR_002287</name>
</gene>